<keyword evidence="8" id="KW-0325">Glycoprotein</keyword>
<name>A0AAV2KX25_KNICA</name>
<reference evidence="12 13" key="1">
    <citation type="submission" date="2024-04" db="EMBL/GenBank/DDBJ databases">
        <authorList>
            <person name="Waldvogel A.-M."/>
            <person name="Schoenle A."/>
        </authorList>
    </citation>
    <scope>NUCLEOTIDE SEQUENCE [LARGE SCALE GENOMIC DNA]</scope>
</reference>
<evidence type="ECO:0000256" key="6">
    <source>
        <dbReference type="ARBA" id="ARBA00023157"/>
    </source>
</evidence>
<dbReference type="Pfam" id="PF18589">
    <property type="entry name" value="ObR_Ig"/>
    <property type="match status" value="1"/>
</dbReference>
<sequence>MATAFNLQAFVLHPSAEALELCKKKDLFEVADHFEILYSRQSSKAELKVLLLDGLVERGLRLIPEAERSDESIVHATTPRRTETPADGPPGAEREFVEGDARPEPPRTPPRYGPPSPAPSSRGSVGGARRALRLARIKMEAEQKDRDRSAELELHIRRLEIEADKAVRLRRLELEAEGRLPSPTQRPGFAAPATALSPAVHDSLDPDRPRSPGTSTRDSRLLLPRARTRNRRLPYSQTKGRVFSSKRSEHWVNSIWGMVFPPLLDAVLSPLVCASDRQMPTGCAVAHTRPPEQCGCSLPASQVKPRHDHVFAVKMDWSGTGSFLLFFLLMLNGQVGRLAGVAVTIPWHHELCCAPLAQETPPHYDSGLLPESLPPRFSHCDFSSKHHNFDDDNHFNFTMSFATGLCVDVICEMRENRSVLTCRMETDDSTFKAIPTAIVLQTLSSGSERINTSEDPVICEGNNSLQCSLLLGANRSDIMLRVIIANVTSSPLHLEVPTTPVKLPAPINVFHEQTIEAALELHWEPPPGEWGKLRYEVRYAPSNAPAEWPEWKVFQVFGKTSLRLDLDVNINFSIQIRCSNLEEAAVWSDWTKPHHIHLDYLSYIPEVVKARPGEAVTIYCVFNNRTSEASSAHWNLNLHEPLPSNQYHPVNQWVSQVTVRPSGRRLEELLQCSLDDKFSYSQIYVEGANVDISCTTNGDINEMECSLKEDNHMMNPIFKSRWANVLCEEMERRERAGEEQGSQGPVCHNQMSCKIHPLRMNCYKLWLEIDSQLGPIASRPIYLSPLDHVKPHTPSNVTAVTGRSGILTGRPGILSVTWVPPPLPVGGVQCEFRFHAPTTKGPPVWRVQPPVLEHSSGVSVSSVCESYAVQVRCRPKHSGYWSEWSPTVYSVPQNSQAPERGPDFWRVVSDDPTGNRSTVTLLFEGLQTSGLTYCVDGLKIRRHPLDGLAIEEKTGLKSSYSFPWSHEVQTVSVESYNSLGQSANNFNITLSRVKRVAVHSFHVLVVNSSWVSVSWSVVNQSSPPLSLVLQWTHPDKHTNPLGWKRLRPSDRPVLLRGDFLGSEEYDFYLHPVFADGEGQAVHTKAVRRDAGDFMLLMIISFLSIVLLVTLVLSQNQMKKIVWRDVPNPNKCSWANGVDFRKMDPLEHFLKSPETLPAWPLLLPMETISTVVIMDKITLVPTRFDPSNSTSLDPPDSPSEPSMDNTDILNPEFSASPLVSETSDVIQDSSGQLSVNYATVLLSDPQIKKHFRDGSGCSSCDEGNFSANNSDISDSDIDKRRSGSYNSEEFSDSSDHDDDNKQEQDLYYLTLNSEDSEGEENESILVKSIVLGKENGSCPLMDAEADSNEETLLYLPQFRTGPVTNESQL</sequence>
<feature type="region of interest" description="Disordered" evidence="9">
    <location>
        <begin position="197"/>
        <end position="230"/>
    </location>
</feature>
<feature type="compositionally biased region" description="Low complexity" evidence="9">
    <location>
        <begin position="1184"/>
        <end position="1203"/>
    </location>
</feature>
<evidence type="ECO:0000256" key="8">
    <source>
        <dbReference type="ARBA" id="ARBA00023180"/>
    </source>
</evidence>
<dbReference type="InterPro" id="IPR013783">
    <property type="entry name" value="Ig-like_fold"/>
</dbReference>
<keyword evidence="5 10" id="KW-0472">Membrane</keyword>
<evidence type="ECO:0000256" key="7">
    <source>
        <dbReference type="ARBA" id="ARBA00023170"/>
    </source>
</evidence>
<evidence type="ECO:0000256" key="2">
    <source>
        <dbReference type="ARBA" id="ARBA00022692"/>
    </source>
</evidence>
<dbReference type="PROSITE" id="PS50853">
    <property type="entry name" value="FN3"/>
    <property type="match status" value="2"/>
</dbReference>
<dbReference type="InterPro" id="IPR041182">
    <property type="entry name" value="LEP-R_IGD"/>
</dbReference>
<feature type="region of interest" description="Disordered" evidence="9">
    <location>
        <begin position="1264"/>
        <end position="1300"/>
    </location>
</feature>
<dbReference type="PANTHER" id="PTHR23037">
    <property type="entry name" value="CYTOKINE RECEPTOR"/>
    <property type="match status" value="1"/>
</dbReference>
<keyword evidence="7" id="KW-0675">Receptor</keyword>
<keyword evidence="6" id="KW-1015">Disulfide bond</keyword>
<feature type="domain" description="Fibronectin type-III" evidence="11">
    <location>
        <begin position="997"/>
        <end position="1092"/>
    </location>
</feature>
<feature type="region of interest" description="Disordered" evidence="9">
    <location>
        <begin position="71"/>
        <end position="129"/>
    </location>
</feature>
<dbReference type="GO" id="GO:0004896">
    <property type="term" value="F:cytokine receptor activity"/>
    <property type="evidence" value="ECO:0007669"/>
    <property type="project" value="TreeGrafter"/>
</dbReference>
<dbReference type="EMBL" id="OZ035824">
    <property type="protein sequence ID" value="CAL1592781.1"/>
    <property type="molecule type" value="Genomic_DNA"/>
</dbReference>
<evidence type="ECO:0000259" key="11">
    <source>
        <dbReference type="PROSITE" id="PS50853"/>
    </source>
</evidence>
<keyword evidence="3" id="KW-0732">Signal</keyword>
<evidence type="ECO:0000313" key="12">
    <source>
        <dbReference type="EMBL" id="CAL1592781.1"/>
    </source>
</evidence>
<evidence type="ECO:0000313" key="13">
    <source>
        <dbReference type="Proteomes" id="UP001497482"/>
    </source>
</evidence>
<organism evidence="12 13">
    <name type="scientific">Knipowitschia caucasica</name>
    <name type="common">Caucasian dwarf goby</name>
    <name type="synonym">Pomatoschistus caucasicus</name>
    <dbReference type="NCBI Taxonomy" id="637954"/>
    <lineage>
        <taxon>Eukaryota</taxon>
        <taxon>Metazoa</taxon>
        <taxon>Chordata</taxon>
        <taxon>Craniata</taxon>
        <taxon>Vertebrata</taxon>
        <taxon>Euteleostomi</taxon>
        <taxon>Actinopterygii</taxon>
        <taxon>Neopterygii</taxon>
        <taxon>Teleostei</taxon>
        <taxon>Neoteleostei</taxon>
        <taxon>Acanthomorphata</taxon>
        <taxon>Gobiaria</taxon>
        <taxon>Gobiiformes</taxon>
        <taxon>Gobioidei</taxon>
        <taxon>Gobiidae</taxon>
        <taxon>Gobiinae</taxon>
        <taxon>Knipowitschia</taxon>
    </lineage>
</organism>
<dbReference type="InterPro" id="IPR003961">
    <property type="entry name" value="FN3_dom"/>
</dbReference>
<gene>
    <name evidence="12" type="ORF">KC01_LOCUS21989</name>
</gene>
<dbReference type="Proteomes" id="UP001497482">
    <property type="component" value="Chromosome 2"/>
</dbReference>
<keyword evidence="13" id="KW-1185">Reference proteome</keyword>
<dbReference type="GO" id="GO:0009897">
    <property type="term" value="C:external side of plasma membrane"/>
    <property type="evidence" value="ECO:0007669"/>
    <property type="project" value="TreeGrafter"/>
</dbReference>
<evidence type="ECO:0000256" key="9">
    <source>
        <dbReference type="SAM" id="MobiDB-lite"/>
    </source>
</evidence>
<evidence type="ECO:0000256" key="3">
    <source>
        <dbReference type="ARBA" id="ARBA00022729"/>
    </source>
</evidence>
<feature type="compositionally biased region" description="Pro residues" evidence="9">
    <location>
        <begin position="106"/>
        <end position="118"/>
    </location>
</feature>
<dbReference type="PANTHER" id="PTHR23037:SF35">
    <property type="entry name" value="FIBRONECTIN TYPE-III DOMAIN-CONTAINING PROTEIN"/>
    <property type="match status" value="1"/>
</dbReference>
<protein>
    <recommendedName>
        <fullName evidence="11">Fibronectin type-III domain-containing protein</fullName>
    </recommendedName>
</protein>
<evidence type="ECO:0000256" key="10">
    <source>
        <dbReference type="SAM" id="Phobius"/>
    </source>
</evidence>
<feature type="compositionally biased region" description="Low complexity" evidence="9">
    <location>
        <begin position="119"/>
        <end position="129"/>
    </location>
</feature>
<dbReference type="SUPFAM" id="SSF49265">
    <property type="entry name" value="Fibronectin type III"/>
    <property type="match status" value="2"/>
</dbReference>
<comment type="subcellular location">
    <subcellularLocation>
        <location evidence="1">Membrane</location>
        <topology evidence="1">Single-pass type I membrane protein</topology>
    </subcellularLocation>
</comment>
<feature type="region of interest" description="Disordered" evidence="9">
    <location>
        <begin position="1183"/>
        <end position="1210"/>
    </location>
</feature>
<evidence type="ECO:0000256" key="1">
    <source>
        <dbReference type="ARBA" id="ARBA00004479"/>
    </source>
</evidence>
<proteinExistence type="predicted"/>
<evidence type="ECO:0000256" key="4">
    <source>
        <dbReference type="ARBA" id="ARBA00022989"/>
    </source>
</evidence>
<keyword evidence="2 10" id="KW-0812">Transmembrane</keyword>
<keyword evidence="4 10" id="KW-1133">Transmembrane helix</keyword>
<feature type="domain" description="Fibronectin type-III" evidence="11">
    <location>
        <begin position="503"/>
        <end position="599"/>
    </location>
</feature>
<accession>A0AAV2KX25</accession>
<dbReference type="Gene3D" id="2.60.40.10">
    <property type="entry name" value="Immunoglobulins"/>
    <property type="match status" value="5"/>
</dbReference>
<feature type="compositionally biased region" description="Basic and acidic residues" evidence="9">
    <location>
        <begin position="92"/>
        <end position="105"/>
    </location>
</feature>
<feature type="transmembrane region" description="Helical" evidence="10">
    <location>
        <begin position="1093"/>
        <end position="1113"/>
    </location>
</feature>
<dbReference type="InterPro" id="IPR036116">
    <property type="entry name" value="FN3_sf"/>
</dbReference>
<evidence type="ECO:0000256" key="5">
    <source>
        <dbReference type="ARBA" id="ARBA00023136"/>
    </source>
</evidence>